<dbReference type="InterPro" id="IPR036707">
    <property type="entry name" value="MinE_sf"/>
</dbReference>
<evidence type="ECO:0000313" key="5">
    <source>
        <dbReference type="EMBL" id="MDX8528529.1"/>
    </source>
</evidence>
<evidence type="ECO:0000256" key="1">
    <source>
        <dbReference type="ARBA" id="ARBA00008168"/>
    </source>
</evidence>
<dbReference type="NCBIfam" id="TIGR01215">
    <property type="entry name" value="minE"/>
    <property type="match status" value="1"/>
</dbReference>
<dbReference type="InterPro" id="IPR005527">
    <property type="entry name" value="MinE"/>
</dbReference>
<protein>
    <recommendedName>
        <fullName evidence="2 4">Cell division topological specificity factor</fullName>
    </recommendedName>
</protein>
<dbReference type="Pfam" id="PF03776">
    <property type="entry name" value="MinE"/>
    <property type="match status" value="1"/>
</dbReference>
<dbReference type="NCBIfam" id="NF001422">
    <property type="entry name" value="PRK00296.1"/>
    <property type="match status" value="1"/>
</dbReference>
<dbReference type="HAMAP" id="MF_00262">
    <property type="entry name" value="MinE"/>
    <property type="match status" value="1"/>
</dbReference>
<evidence type="ECO:0000256" key="2">
    <source>
        <dbReference type="ARBA" id="ARBA00020112"/>
    </source>
</evidence>
<gene>
    <name evidence="4 5" type="primary">minE</name>
    <name evidence="5" type="ORF">RFM68_29030</name>
</gene>
<dbReference type="Proteomes" id="UP001276840">
    <property type="component" value="Unassembled WGS sequence"/>
</dbReference>
<dbReference type="EMBL" id="JAVIJF010000027">
    <property type="protein sequence ID" value="MDX8528529.1"/>
    <property type="molecule type" value="Genomic_DNA"/>
</dbReference>
<dbReference type="GO" id="GO:0051301">
    <property type="term" value="P:cell division"/>
    <property type="evidence" value="ECO:0007669"/>
    <property type="project" value="UniProtKB-KW"/>
</dbReference>
<evidence type="ECO:0000313" key="6">
    <source>
        <dbReference type="Proteomes" id="UP001276840"/>
    </source>
</evidence>
<dbReference type="Gene3D" id="3.30.1070.10">
    <property type="entry name" value="Cell division topological specificity factor MinE"/>
    <property type="match status" value="1"/>
</dbReference>
<accession>A0ABU4ZT09</accession>
<dbReference type="RefSeq" id="WP_320236445.1">
    <property type="nucleotide sequence ID" value="NZ_JAVIJF010000027.1"/>
</dbReference>
<keyword evidence="4" id="KW-0131">Cell cycle</keyword>
<keyword evidence="4 5" id="KW-0132">Cell division</keyword>
<comment type="similarity">
    <text evidence="1 4">Belongs to the MinE family.</text>
</comment>
<keyword evidence="6" id="KW-1185">Reference proteome</keyword>
<organism evidence="5 6">
    <name type="scientific">Mesorhizobium montanum</name>
    <dbReference type="NCBI Taxonomy" id="3072323"/>
    <lineage>
        <taxon>Bacteria</taxon>
        <taxon>Pseudomonadati</taxon>
        <taxon>Pseudomonadota</taxon>
        <taxon>Alphaproteobacteria</taxon>
        <taxon>Hyphomicrobiales</taxon>
        <taxon>Phyllobacteriaceae</taxon>
        <taxon>Mesorhizobium</taxon>
    </lineage>
</organism>
<sequence length="90" mass="10152">MSILDLFKRRTSAPVARERLQLLLAYERQSRNQPDLVSILREEIMAVIAKHVQIDQDYLQVSMDRGATMSTLEIDIQIPNKSAAPLAMAG</sequence>
<proteinExistence type="inferred from homology"/>
<evidence type="ECO:0000256" key="4">
    <source>
        <dbReference type="HAMAP-Rule" id="MF_00262"/>
    </source>
</evidence>
<evidence type="ECO:0000256" key="3">
    <source>
        <dbReference type="ARBA" id="ARBA00025265"/>
    </source>
</evidence>
<comment type="function">
    <text evidence="3 4">Prevents the cell division inhibition by proteins MinC and MinD at internal division sites while permitting inhibition at polar sites. This ensures cell division at the proper site by restricting the formation of a division septum at the midpoint of the long axis of the cell.</text>
</comment>
<comment type="caution">
    <text evidence="5">The sequence shown here is derived from an EMBL/GenBank/DDBJ whole genome shotgun (WGS) entry which is preliminary data.</text>
</comment>
<reference evidence="5 6" key="1">
    <citation type="submission" date="2023-08" db="EMBL/GenBank/DDBJ databases">
        <title>Implementing the SeqCode for naming new Mesorhizobium species isolated from Vachellia karroo root nodules.</title>
        <authorList>
            <person name="Van Lill M."/>
        </authorList>
    </citation>
    <scope>NUCLEOTIDE SEQUENCE [LARGE SCALE GENOMIC DNA]</scope>
    <source>
        <strain evidence="5 6">MSK 1335</strain>
    </source>
</reference>
<name>A0ABU4ZT09_9HYPH</name>
<dbReference type="SUPFAM" id="SSF55229">
    <property type="entry name" value="Cell division protein MinE topological specificity domain"/>
    <property type="match status" value="1"/>
</dbReference>